<dbReference type="NCBIfam" id="TIGR01507">
    <property type="entry name" value="hopene_cyclase"/>
    <property type="match status" value="1"/>
</dbReference>
<organism evidence="6 7">
    <name type="scientific">Colletotrichum destructivum</name>
    <dbReference type="NCBI Taxonomy" id="34406"/>
    <lineage>
        <taxon>Eukaryota</taxon>
        <taxon>Fungi</taxon>
        <taxon>Dikarya</taxon>
        <taxon>Ascomycota</taxon>
        <taxon>Pezizomycotina</taxon>
        <taxon>Sordariomycetes</taxon>
        <taxon>Hypocreomycetidae</taxon>
        <taxon>Glomerellales</taxon>
        <taxon>Glomerellaceae</taxon>
        <taxon>Colletotrichum</taxon>
        <taxon>Colletotrichum destructivum species complex</taxon>
    </lineage>
</organism>
<dbReference type="SFLD" id="SFLDG01016">
    <property type="entry name" value="Prenyltransferase_Like_2"/>
    <property type="match status" value="1"/>
</dbReference>
<dbReference type="EMBL" id="CP137307">
    <property type="protein sequence ID" value="WQF80829.1"/>
    <property type="molecule type" value="Genomic_DNA"/>
</dbReference>
<dbReference type="GO" id="GO:0016104">
    <property type="term" value="P:triterpenoid biosynthetic process"/>
    <property type="evidence" value="ECO:0007669"/>
    <property type="project" value="InterPro"/>
</dbReference>
<evidence type="ECO:0000313" key="6">
    <source>
        <dbReference type="EMBL" id="WQF80829.1"/>
    </source>
</evidence>
<dbReference type="KEGG" id="cdet:87942346"/>
<keyword evidence="2 3" id="KW-0413">Isomerase</keyword>
<accession>A0AAX4ICY5</accession>
<dbReference type="InterPro" id="IPR032697">
    <property type="entry name" value="SQ_cyclase_N"/>
</dbReference>
<dbReference type="InterPro" id="IPR006400">
    <property type="entry name" value="Hopene-cyclase"/>
</dbReference>
<dbReference type="GeneID" id="87942346"/>
<feature type="domain" description="Squalene cyclase N-terminal" evidence="5">
    <location>
        <begin position="14"/>
        <end position="314"/>
    </location>
</feature>
<proteinExistence type="inferred from homology"/>
<evidence type="ECO:0000256" key="2">
    <source>
        <dbReference type="ARBA" id="ARBA00023235"/>
    </source>
</evidence>
<dbReference type="RefSeq" id="XP_062778053.1">
    <property type="nucleotide sequence ID" value="XM_062922002.1"/>
</dbReference>
<dbReference type="InterPro" id="IPR032696">
    <property type="entry name" value="SQ_cyclase_C"/>
</dbReference>
<dbReference type="GO" id="GO:0005811">
    <property type="term" value="C:lipid droplet"/>
    <property type="evidence" value="ECO:0007669"/>
    <property type="project" value="InterPro"/>
</dbReference>
<feature type="domain" description="Squalene cyclase C-terminal" evidence="4">
    <location>
        <begin position="326"/>
        <end position="664"/>
    </location>
</feature>
<dbReference type="PANTHER" id="PTHR11764:SF82">
    <property type="entry name" value="TERPENE CYCLASE_MUTASE FAMILY MEMBER"/>
    <property type="match status" value="1"/>
</dbReference>
<dbReference type="EC" id="5.4.99.-" evidence="3"/>
<evidence type="ECO:0000313" key="7">
    <source>
        <dbReference type="Proteomes" id="UP001322277"/>
    </source>
</evidence>
<dbReference type="InterPro" id="IPR018333">
    <property type="entry name" value="Squalene_cyclase"/>
</dbReference>
<dbReference type="NCBIfam" id="TIGR01787">
    <property type="entry name" value="squalene_cyclas"/>
    <property type="match status" value="1"/>
</dbReference>
<protein>
    <recommendedName>
        <fullName evidence="3">Terpene cyclase/mutase family member</fullName>
        <ecNumber evidence="3">5.4.99.-</ecNumber>
    </recommendedName>
</protein>
<reference evidence="7" key="1">
    <citation type="journal article" date="2023" name="bioRxiv">
        <title>Complete genome of the Medicago anthracnose fungus, Colletotrichum destructivum, reveals a mini-chromosome-like region within a core chromosome.</title>
        <authorList>
            <person name="Lapalu N."/>
            <person name="Simon A."/>
            <person name="Lu A."/>
            <person name="Plaumann P.-L."/>
            <person name="Amselem J."/>
            <person name="Pigne S."/>
            <person name="Auger A."/>
            <person name="Koch C."/>
            <person name="Dallery J.-F."/>
            <person name="O'Connell R.J."/>
        </authorList>
    </citation>
    <scope>NUCLEOTIDE SEQUENCE [LARGE SCALE GENOMIC DNA]</scope>
    <source>
        <strain evidence="7">CBS 520.97</strain>
    </source>
</reference>
<dbReference type="Pfam" id="PF13249">
    <property type="entry name" value="SQHop_cyclase_N"/>
    <property type="match status" value="1"/>
</dbReference>
<evidence type="ECO:0000259" key="4">
    <source>
        <dbReference type="Pfam" id="PF13243"/>
    </source>
</evidence>
<comment type="similarity">
    <text evidence="3">Belongs to the terpene cyclase/mutase family.</text>
</comment>
<keyword evidence="7" id="KW-1185">Reference proteome</keyword>
<evidence type="ECO:0000259" key="5">
    <source>
        <dbReference type="Pfam" id="PF13249"/>
    </source>
</evidence>
<dbReference type="InterPro" id="IPR008930">
    <property type="entry name" value="Terpenoid_cyclase/PrenylTrfase"/>
</dbReference>
<dbReference type="GO" id="GO:0016866">
    <property type="term" value="F:intramolecular transferase activity"/>
    <property type="evidence" value="ECO:0007669"/>
    <property type="project" value="InterPro"/>
</dbReference>
<dbReference type="AlphaFoldDB" id="A0AAX4ICY5"/>
<evidence type="ECO:0000256" key="1">
    <source>
        <dbReference type="ARBA" id="ARBA00022737"/>
    </source>
</evidence>
<keyword evidence="1" id="KW-0677">Repeat</keyword>
<dbReference type="Proteomes" id="UP001322277">
    <property type="component" value="Chromosome 3"/>
</dbReference>
<dbReference type="PANTHER" id="PTHR11764">
    <property type="entry name" value="TERPENE CYCLASE/MUTASE FAMILY MEMBER"/>
    <property type="match status" value="1"/>
</dbReference>
<gene>
    <name evidence="6" type="ORF">CDEST_05843</name>
</gene>
<evidence type="ECO:0000256" key="3">
    <source>
        <dbReference type="RuleBase" id="RU362003"/>
    </source>
</evidence>
<dbReference type="SUPFAM" id="SSF48239">
    <property type="entry name" value="Terpenoid cyclases/Protein prenyltransferases"/>
    <property type="match status" value="2"/>
</dbReference>
<dbReference type="Gene3D" id="1.50.10.20">
    <property type="match status" value="2"/>
</dbReference>
<sequence>MSTSLSDSAWECLQTAAQYAFGLQQPDGHWYTELRSNISFTAQYVCLREIVGTSLRASQDGSQFRKWLLAQQNVDGSWSLAPGEPGDLSISVEGYFALKLLGVSPKDQSMCRARNFTLSVGGLPQVGIITQFLLALFGLVDWDEIAQVPAELILLPTWSPINMYAFAHWSRVTAVAMMVLRHHQPVFPLPTKLASPGTSFLHELHPDPTDLRLKFYPSIARLWRSGEYGRCAAAVVDKAVGLIDPVVKRTPVRTKSLSQCVQFMLERQTKSGYASFWPANFNCILALYCQGHSFKDPVIQRLLRAVDTFYVWKDEDGMRNQVTCGPSWDTALMALGLCESGLGDERLSKTLDWFKSTQILNVRGDFGVQAPGLPPGGWAFQYNNDWYPDTDDTATILLAILSWRPSELNSDCCVRTVQWLLGMQCTNGGWGCYDINNENYFLNLFPFGQGNEFYDAPVPDVTARILEGLGFVLRLQKTADKLNRLPQPLVDQVRNACAKAISYLHATQDEVTGAWKSRWHINYINGTGSALQALALFDDAFDARVSGMIQRALGWMKSAQNTDGGWGETLRTYRDPTLLGQGDSTPSQTSWALLGLLSHLDVEDESIKRGVEHLVRTQVAPGKSNLPGKTWEQTGYVSVAFPNITWLDYTSTRHAYPMMALGRYIHKVRAEAKCI</sequence>
<dbReference type="Pfam" id="PF13243">
    <property type="entry name" value="SQHop_cyclase_C"/>
    <property type="match status" value="1"/>
</dbReference>
<name>A0AAX4ICY5_9PEZI</name>